<evidence type="ECO:0000256" key="2">
    <source>
        <dbReference type="ARBA" id="ARBA00012528"/>
    </source>
</evidence>
<evidence type="ECO:0000313" key="7">
    <source>
        <dbReference type="Proteomes" id="UP000030071"/>
    </source>
</evidence>
<keyword evidence="4" id="KW-0472">Membrane</keyword>
<dbReference type="STRING" id="1051646.IX91_12050"/>
<dbReference type="InterPro" id="IPR050469">
    <property type="entry name" value="Diguanylate_Cyclase"/>
</dbReference>
<dbReference type="PANTHER" id="PTHR45138:SF9">
    <property type="entry name" value="DIGUANYLATE CYCLASE DGCM-RELATED"/>
    <property type="match status" value="1"/>
</dbReference>
<dbReference type="RefSeq" id="WP_004749087.1">
    <property type="nucleotide sequence ID" value="NZ_CP009354.1"/>
</dbReference>
<proteinExistence type="predicted"/>
<name>A0A0A0SEG7_9VIBR</name>
<dbReference type="GeneID" id="23445456"/>
<dbReference type="PATRIC" id="fig|1051646.9.peg.2373"/>
<dbReference type="AlphaFoldDB" id="A0A0A0SEG7"/>
<dbReference type="Gene3D" id="3.30.70.270">
    <property type="match status" value="1"/>
</dbReference>
<dbReference type="Proteomes" id="UP000030071">
    <property type="component" value="Chromosome 1"/>
</dbReference>
<dbReference type="InterPro" id="IPR043128">
    <property type="entry name" value="Rev_trsase/Diguanyl_cyclase"/>
</dbReference>
<feature type="transmembrane region" description="Helical" evidence="4">
    <location>
        <begin position="262"/>
        <end position="284"/>
    </location>
</feature>
<feature type="domain" description="GGDEF" evidence="5">
    <location>
        <begin position="368"/>
        <end position="505"/>
    </location>
</feature>
<dbReference type="Pfam" id="PF05228">
    <property type="entry name" value="CHASE4"/>
    <property type="match status" value="1"/>
</dbReference>
<comment type="cofactor">
    <cofactor evidence="1">
        <name>Mg(2+)</name>
        <dbReference type="ChEBI" id="CHEBI:18420"/>
    </cofactor>
</comment>
<dbReference type="EMBL" id="CP009354">
    <property type="protein sequence ID" value="AIW14905.1"/>
    <property type="molecule type" value="Genomic_DNA"/>
</dbReference>
<keyword evidence="4" id="KW-0812">Transmembrane</keyword>
<evidence type="ECO:0000256" key="4">
    <source>
        <dbReference type="SAM" id="Phobius"/>
    </source>
</evidence>
<evidence type="ECO:0000256" key="3">
    <source>
        <dbReference type="ARBA" id="ARBA00034247"/>
    </source>
</evidence>
<dbReference type="GO" id="GO:0005886">
    <property type="term" value="C:plasma membrane"/>
    <property type="evidence" value="ECO:0007669"/>
    <property type="project" value="TreeGrafter"/>
</dbReference>
<evidence type="ECO:0000313" key="6">
    <source>
        <dbReference type="EMBL" id="AIW14905.1"/>
    </source>
</evidence>
<dbReference type="GO" id="GO:0043709">
    <property type="term" value="P:cell adhesion involved in single-species biofilm formation"/>
    <property type="evidence" value="ECO:0007669"/>
    <property type="project" value="TreeGrafter"/>
</dbReference>
<accession>A0A0A0SEG7</accession>
<dbReference type="Pfam" id="PF00990">
    <property type="entry name" value="GGDEF"/>
    <property type="match status" value="1"/>
</dbReference>
<dbReference type="FunFam" id="3.30.70.270:FF:000001">
    <property type="entry name" value="Diguanylate cyclase domain protein"/>
    <property type="match status" value="1"/>
</dbReference>
<dbReference type="InterPro" id="IPR000160">
    <property type="entry name" value="GGDEF_dom"/>
</dbReference>
<organism evidence="6 7">
    <name type="scientific">Vibrio tubiashii ATCC 19109</name>
    <dbReference type="NCBI Taxonomy" id="1051646"/>
    <lineage>
        <taxon>Bacteria</taxon>
        <taxon>Pseudomonadati</taxon>
        <taxon>Pseudomonadota</taxon>
        <taxon>Gammaproteobacteria</taxon>
        <taxon>Vibrionales</taxon>
        <taxon>Vibrionaceae</taxon>
        <taxon>Vibrio</taxon>
        <taxon>Vibrio oreintalis group</taxon>
    </lineage>
</organism>
<dbReference type="HOGENOM" id="CLU_036190_0_0_6"/>
<dbReference type="EC" id="2.7.7.65" evidence="2"/>
<dbReference type="GO" id="GO:1902201">
    <property type="term" value="P:negative regulation of bacterial-type flagellum-dependent cell motility"/>
    <property type="evidence" value="ECO:0007669"/>
    <property type="project" value="TreeGrafter"/>
</dbReference>
<dbReference type="GO" id="GO:0052621">
    <property type="term" value="F:diguanylate cyclase activity"/>
    <property type="evidence" value="ECO:0007669"/>
    <property type="project" value="UniProtKB-EC"/>
</dbReference>
<reference evidence="6 7" key="1">
    <citation type="submission" date="2014-08" db="EMBL/GenBank/DDBJ databases">
        <title>First Complete Genome Sequence of the Shellfish Pathogen Vibrio tubiashii.</title>
        <authorList>
            <person name="Richards G.P."/>
            <person name="Needleman D.S."/>
            <person name="Watson M.A."/>
            <person name="Bono J.L."/>
        </authorList>
    </citation>
    <scope>NUCLEOTIDE SEQUENCE [LARGE SCALE GENOMIC DNA]</scope>
    <source>
        <strain evidence="6 7">ATCC 19109</strain>
    </source>
</reference>
<dbReference type="NCBIfam" id="TIGR00254">
    <property type="entry name" value="GGDEF"/>
    <property type="match status" value="1"/>
</dbReference>
<dbReference type="SMART" id="SM00267">
    <property type="entry name" value="GGDEF"/>
    <property type="match status" value="1"/>
</dbReference>
<feature type="transmembrane region" description="Helical" evidence="4">
    <location>
        <begin position="12"/>
        <end position="34"/>
    </location>
</feature>
<dbReference type="PROSITE" id="PS50887">
    <property type="entry name" value="GGDEF"/>
    <property type="match status" value="1"/>
</dbReference>
<protein>
    <recommendedName>
        <fullName evidence="2">diguanylate cyclase</fullName>
        <ecNumber evidence="2">2.7.7.65</ecNumber>
    </recommendedName>
</protein>
<keyword evidence="4" id="KW-1133">Transmembrane helix</keyword>
<comment type="catalytic activity">
    <reaction evidence="3">
        <text>2 GTP = 3',3'-c-di-GMP + 2 diphosphate</text>
        <dbReference type="Rhea" id="RHEA:24898"/>
        <dbReference type="ChEBI" id="CHEBI:33019"/>
        <dbReference type="ChEBI" id="CHEBI:37565"/>
        <dbReference type="ChEBI" id="CHEBI:58805"/>
        <dbReference type="EC" id="2.7.7.65"/>
    </reaction>
</comment>
<dbReference type="eggNOG" id="COG3322">
    <property type="taxonomic scope" value="Bacteria"/>
</dbReference>
<dbReference type="InterPro" id="IPR007892">
    <property type="entry name" value="CHASE4"/>
</dbReference>
<dbReference type="SUPFAM" id="SSF55073">
    <property type="entry name" value="Nucleotide cyclase"/>
    <property type="match status" value="1"/>
</dbReference>
<evidence type="ECO:0000259" key="5">
    <source>
        <dbReference type="PROSITE" id="PS50887"/>
    </source>
</evidence>
<gene>
    <name evidence="6" type="ORF">IX91_12050</name>
</gene>
<dbReference type="CDD" id="cd01949">
    <property type="entry name" value="GGDEF"/>
    <property type="match status" value="1"/>
</dbReference>
<dbReference type="KEGG" id="vtu:IX91_12050"/>
<dbReference type="eggNOG" id="COG2199">
    <property type="taxonomic scope" value="Bacteria"/>
</dbReference>
<dbReference type="PANTHER" id="PTHR45138">
    <property type="entry name" value="REGULATORY COMPONENTS OF SENSORY TRANSDUCTION SYSTEM"/>
    <property type="match status" value="1"/>
</dbReference>
<sequence length="517" mass="58774">MQISHLSLKQLTIIASLMMASVFVFCYLSFRYIWTYDEAVERFEFLQSEEVNRVKTVIDLQKSELARSLINYAAWESITDFIHSPNQAFTDRSISPHTFTSQQLSGVFIFDPNVSLIWGRHYDVKAQQDRSYDEIRYKFGALLADSLKSRTDKITPFVKFLVFDDQPALLATSRICDSDGADCDRGYMMFIKPIGGSFVRMLKQATGINVEIYTKQQAEAAEVANRENITILERLDYQNNSTVCIVINHSVTMPSFITWGELSAVLAFAVFMFGFNLCVVHVMIKPIKQARFALCNLNKDSQTITEEDQFISHEMRDFASRINEVFGELEQSRSELEWLSTHDALTKVGNRRKLQAYWQQLKSCSQNQHVSVVLIDIDHFKSFNDNYGHLEGDFILSEVATHLSNAKSSCDKFIARYGGEEFCILLSSEQPINNKREADALLSAINSLAITHEHSPTAQYVTISVGVADCASQPLDRQHDIFLVADSALYEAKHSGRNRAKIKPYLVESTRKLNVTS</sequence>
<dbReference type="InterPro" id="IPR029787">
    <property type="entry name" value="Nucleotide_cyclase"/>
</dbReference>
<evidence type="ECO:0000256" key="1">
    <source>
        <dbReference type="ARBA" id="ARBA00001946"/>
    </source>
</evidence>